<comment type="caution">
    <text evidence="2">The sequence shown here is derived from an EMBL/GenBank/DDBJ whole genome shotgun (WGS) entry which is preliminary data.</text>
</comment>
<reference evidence="2 3" key="1">
    <citation type="submission" date="2019-11" db="EMBL/GenBank/DDBJ databases">
        <title>Whole genome sequence of Oryza granulata.</title>
        <authorList>
            <person name="Li W."/>
        </authorList>
    </citation>
    <scope>NUCLEOTIDE SEQUENCE [LARGE SCALE GENOMIC DNA]</scope>
    <source>
        <strain evidence="3">cv. Menghai</strain>
        <tissue evidence="2">Leaf</tissue>
    </source>
</reference>
<gene>
    <name evidence="2" type="ORF">E2562_026928</name>
</gene>
<feature type="region of interest" description="Disordered" evidence="1">
    <location>
        <begin position="33"/>
        <end position="57"/>
    </location>
</feature>
<dbReference type="EMBL" id="SPHZ02000002">
    <property type="protein sequence ID" value="KAF0929928.1"/>
    <property type="molecule type" value="Genomic_DNA"/>
</dbReference>
<feature type="compositionally biased region" description="Low complexity" evidence="1">
    <location>
        <begin position="39"/>
        <end position="50"/>
    </location>
</feature>
<keyword evidence="3" id="KW-1185">Reference proteome</keyword>
<proteinExistence type="predicted"/>
<accession>A0A6G1EZ30</accession>
<organism evidence="2 3">
    <name type="scientific">Oryza meyeriana var. granulata</name>
    <dbReference type="NCBI Taxonomy" id="110450"/>
    <lineage>
        <taxon>Eukaryota</taxon>
        <taxon>Viridiplantae</taxon>
        <taxon>Streptophyta</taxon>
        <taxon>Embryophyta</taxon>
        <taxon>Tracheophyta</taxon>
        <taxon>Spermatophyta</taxon>
        <taxon>Magnoliopsida</taxon>
        <taxon>Liliopsida</taxon>
        <taxon>Poales</taxon>
        <taxon>Poaceae</taxon>
        <taxon>BOP clade</taxon>
        <taxon>Oryzoideae</taxon>
        <taxon>Oryzeae</taxon>
        <taxon>Oryzinae</taxon>
        <taxon>Oryza</taxon>
        <taxon>Oryza meyeriana</taxon>
    </lineage>
</organism>
<protein>
    <submittedName>
        <fullName evidence="2">Uncharacterized protein</fullName>
    </submittedName>
</protein>
<dbReference type="Proteomes" id="UP000479710">
    <property type="component" value="Unassembled WGS sequence"/>
</dbReference>
<name>A0A6G1EZ30_9ORYZ</name>
<evidence type="ECO:0000256" key="1">
    <source>
        <dbReference type="SAM" id="MobiDB-lite"/>
    </source>
</evidence>
<sequence>MRRAGHCPLPGPTHPCSALPGRLAMAVTRTLPPARLHHSPTSPSLPPRLRQATPSSTTPCRVAYVAAP</sequence>
<evidence type="ECO:0000313" key="2">
    <source>
        <dbReference type="EMBL" id="KAF0929928.1"/>
    </source>
</evidence>
<evidence type="ECO:0000313" key="3">
    <source>
        <dbReference type="Proteomes" id="UP000479710"/>
    </source>
</evidence>
<dbReference type="AlphaFoldDB" id="A0A6G1EZ30"/>